<evidence type="ECO:0000313" key="3">
    <source>
        <dbReference type="Proteomes" id="UP001479436"/>
    </source>
</evidence>
<sequence>MKGSLTKRTKIIIAVVTVIAVAAIAGGLGYHFTRKKDNQGGQNNGSKGAYTNPDIPINADLKIQSNSSYSRSFWGLAYTPLNVQYPGCGDTQDEVIEDLKILYQLTPRIRIYGV</sequence>
<keyword evidence="1" id="KW-0812">Transmembrane</keyword>
<evidence type="ECO:0000313" key="2">
    <source>
        <dbReference type="EMBL" id="KAK9670900.1"/>
    </source>
</evidence>
<name>A0ABR2VKU2_9FUNG</name>
<accession>A0ABR2VKU2</accession>
<proteinExistence type="predicted"/>
<keyword evidence="3" id="KW-1185">Reference proteome</keyword>
<dbReference type="Proteomes" id="UP001479436">
    <property type="component" value="Unassembled WGS sequence"/>
</dbReference>
<comment type="caution">
    <text evidence="2">The sequence shown here is derived from an EMBL/GenBank/DDBJ whole genome shotgun (WGS) entry which is preliminary data.</text>
</comment>
<keyword evidence="1" id="KW-0472">Membrane</keyword>
<evidence type="ECO:0000256" key="1">
    <source>
        <dbReference type="SAM" id="Phobius"/>
    </source>
</evidence>
<reference evidence="2 3" key="1">
    <citation type="submission" date="2023-04" db="EMBL/GenBank/DDBJ databases">
        <title>Genome of Basidiobolus ranarum AG-B5.</title>
        <authorList>
            <person name="Stajich J.E."/>
            <person name="Carter-House D."/>
            <person name="Gryganskyi A."/>
        </authorList>
    </citation>
    <scope>NUCLEOTIDE SEQUENCE [LARGE SCALE GENOMIC DNA]</scope>
    <source>
        <strain evidence="2 3">AG-B5</strain>
    </source>
</reference>
<protein>
    <submittedName>
        <fullName evidence="2">Uncharacterized protein</fullName>
    </submittedName>
</protein>
<organism evidence="2 3">
    <name type="scientific">Basidiobolus ranarum</name>
    <dbReference type="NCBI Taxonomy" id="34480"/>
    <lineage>
        <taxon>Eukaryota</taxon>
        <taxon>Fungi</taxon>
        <taxon>Fungi incertae sedis</taxon>
        <taxon>Zoopagomycota</taxon>
        <taxon>Entomophthoromycotina</taxon>
        <taxon>Basidiobolomycetes</taxon>
        <taxon>Basidiobolales</taxon>
        <taxon>Basidiobolaceae</taxon>
        <taxon>Basidiobolus</taxon>
    </lineage>
</organism>
<feature type="transmembrane region" description="Helical" evidence="1">
    <location>
        <begin position="12"/>
        <end position="32"/>
    </location>
</feature>
<keyword evidence="1" id="KW-1133">Transmembrane helix</keyword>
<gene>
    <name evidence="2" type="ORF">K7432_017276</name>
</gene>
<dbReference type="EMBL" id="JASJQH010010440">
    <property type="protein sequence ID" value="KAK9670900.1"/>
    <property type="molecule type" value="Genomic_DNA"/>
</dbReference>